<sequence>MSASSDHQCAVGADGKLRDAKDIPWYHDADDAAPINDPNSQQGRGKRVKNTTKLEASLAAQKQDDDGKPIAPKAQRRSVGNPKPARRVCQPQETDDDMDDDGVYVISSGSEDDEGSASEFEDDEVVMTNEELASVLPSKTVPLTAAAPQTSSANTVASAPPPIKKNDSFSSLMDGKKNFVYLFYEPVTTDADGSVVPNAKYYKCFHGARATFKVTKGMRHSTKNMVNHLRAHFPAMYKLYHSFSNRDSLPTPFEIDIASASVPTDSEEVTQHLKGLEIAQEATIKAAFEKQVNASWDQAEFEGLLVEWMVSCD</sequence>
<feature type="region of interest" description="Disordered" evidence="1">
    <location>
        <begin position="1"/>
        <end position="121"/>
    </location>
</feature>
<feature type="compositionally biased region" description="Acidic residues" evidence="1">
    <location>
        <begin position="110"/>
        <end position="121"/>
    </location>
</feature>
<evidence type="ECO:0000256" key="1">
    <source>
        <dbReference type="SAM" id="MobiDB-lite"/>
    </source>
</evidence>
<evidence type="ECO:0000313" key="2">
    <source>
        <dbReference type="EMBL" id="KAF4620482.1"/>
    </source>
</evidence>
<keyword evidence="3" id="KW-1185">Reference proteome</keyword>
<gene>
    <name evidence="2" type="ORF">D9613_001145</name>
</gene>
<accession>A0A8H4R2A2</accession>
<feature type="compositionally biased region" description="Acidic residues" evidence="1">
    <location>
        <begin position="93"/>
        <end position="102"/>
    </location>
</feature>
<protein>
    <submittedName>
        <fullName evidence="2">Uncharacterized protein</fullName>
    </submittedName>
</protein>
<feature type="compositionally biased region" description="Basic and acidic residues" evidence="1">
    <location>
        <begin position="15"/>
        <end position="30"/>
    </location>
</feature>
<proteinExistence type="predicted"/>
<name>A0A8H4R2A2_9AGAR</name>
<organism evidence="2 3">
    <name type="scientific">Agrocybe pediades</name>
    <dbReference type="NCBI Taxonomy" id="84607"/>
    <lineage>
        <taxon>Eukaryota</taxon>
        <taxon>Fungi</taxon>
        <taxon>Dikarya</taxon>
        <taxon>Basidiomycota</taxon>
        <taxon>Agaricomycotina</taxon>
        <taxon>Agaricomycetes</taxon>
        <taxon>Agaricomycetidae</taxon>
        <taxon>Agaricales</taxon>
        <taxon>Agaricineae</taxon>
        <taxon>Strophariaceae</taxon>
        <taxon>Agrocybe</taxon>
    </lineage>
</organism>
<comment type="caution">
    <text evidence="2">The sequence shown here is derived from an EMBL/GenBank/DDBJ whole genome shotgun (WGS) entry which is preliminary data.</text>
</comment>
<dbReference type="AlphaFoldDB" id="A0A8H4R2A2"/>
<dbReference type="EMBL" id="JAACJL010000015">
    <property type="protein sequence ID" value="KAF4620482.1"/>
    <property type="molecule type" value="Genomic_DNA"/>
</dbReference>
<evidence type="ECO:0000313" key="3">
    <source>
        <dbReference type="Proteomes" id="UP000521872"/>
    </source>
</evidence>
<dbReference type="Proteomes" id="UP000521872">
    <property type="component" value="Unassembled WGS sequence"/>
</dbReference>
<reference evidence="2 3" key="1">
    <citation type="submission" date="2019-12" db="EMBL/GenBank/DDBJ databases">
        <authorList>
            <person name="Floudas D."/>
            <person name="Bentzer J."/>
            <person name="Ahren D."/>
            <person name="Johansson T."/>
            <person name="Persson P."/>
            <person name="Tunlid A."/>
        </authorList>
    </citation>
    <scope>NUCLEOTIDE SEQUENCE [LARGE SCALE GENOMIC DNA]</scope>
    <source>
        <strain evidence="2 3">CBS 102.39</strain>
    </source>
</reference>